<comment type="subcellular location">
    <subcellularLocation>
        <location evidence="1">Mitochondrion inner membrane</location>
        <topology evidence="1">Peripheral membrane protein</topology>
        <orientation evidence="1">Matrix side</orientation>
    </subcellularLocation>
</comment>
<comment type="caution">
    <text evidence="13">The sequence shown here is derived from an EMBL/GenBank/DDBJ whole genome shotgun (WGS) entry which is preliminary data.</text>
</comment>
<dbReference type="FunFam" id="3.30.830.10:FF:000039">
    <property type="entry name" value="Ubiquinol-cytochrome c reductase core subunit 2"/>
    <property type="match status" value="1"/>
</dbReference>
<dbReference type="EMBL" id="CCBP010000365">
    <property type="protein sequence ID" value="CDO76334.1"/>
    <property type="molecule type" value="Genomic_DNA"/>
</dbReference>
<keyword evidence="3" id="KW-0679">Respiratory chain</keyword>
<comment type="similarity">
    <text evidence="9">Belongs to the peptidase M16 family. UQCRC2/QCR2 subfamily.</text>
</comment>
<dbReference type="OMA" id="APKFALY"/>
<evidence type="ECO:0000256" key="8">
    <source>
        <dbReference type="ARBA" id="ARBA00023136"/>
    </source>
</evidence>
<dbReference type="InterPro" id="IPR011765">
    <property type="entry name" value="Pept_M16_N"/>
</dbReference>
<gene>
    <name evidence="13" type="ORF">BN946_scf184795.g5</name>
</gene>
<evidence type="ECO:0000313" key="13">
    <source>
        <dbReference type="EMBL" id="CDO76334.1"/>
    </source>
</evidence>
<sequence>MLAARASAARAASRIARNFATVVDTAGVKVAAADNGEATSAVTVIVKAGSRFETKPGVAHALKNYAFKSTDKRSTLGAVREAELYGGVLSSSLSREHIAVTAEFLRGDEAFFVDVLSSYLTSTKFTRYELSEWVAPTCEAETTAAFSNPATRAVELAHNIAFRNGLGNSIFATPGHHLTAEDVKAYADSVFGAGNVAFVGTGIDHAALEKLLEKSLGKFASSAVPSSAPSKYFGGESRLDAHGGPQTVFIGFGAVGAPSAELAVLAAHLDPTPSVKWSQSTSPIASSVPAGSSVQVVHLPYSDASLFGLLVQGQSPADVREAGKAAVAALKAAGGLKGEELQKAIAKAKFTAASSLDGRDGIVSTLGPKILSGSSASLSDTISSLEKVDASAFEKATSSLLKAKPTYVAVGDITSLPYADELGL</sequence>
<dbReference type="InterPro" id="IPR007863">
    <property type="entry name" value="Peptidase_M16_C"/>
</dbReference>
<dbReference type="AlphaFoldDB" id="A0A060SVX1"/>
<dbReference type="GO" id="GO:0046872">
    <property type="term" value="F:metal ion binding"/>
    <property type="evidence" value="ECO:0007669"/>
    <property type="project" value="InterPro"/>
</dbReference>
<protein>
    <recommendedName>
        <fullName evidence="10">Cytochrome b-c1 complex subunit 2, mitochondrial</fullName>
    </recommendedName>
</protein>
<evidence type="ECO:0000256" key="1">
    <source>
        <dbReference type="ARBA" id="ARBA00004443"/>
    </source>
</evidence>
<dbReference type="Pfam" id="PF05193">
    <property type="entry name" value="Peptidase_M16_C"/>
    <property type="match status" value="1"/>
</dbReference>
<evidence type="ECO:0000256" key="6">
    <source>
        <dbReference type="ARBA" id="ARBA00022982"/>
    </source>
</evidence>
<evidence type="ECO:0000256" key="9">
    <source>
        <dbReference type="ARBA" id="ARBA00038146"/>
    </source>
</evidence>
<accession>A0A060SVX1</accession>
<evidence type="ECO:0000256" key="10">
    <source>
        <dbReference type="ARBA" id="ARBA00040751"/>
    </source>
</evidence>
<dbReference type="FunFam" id="3.30.830.10:FF:000021">
    <property type="entry name" value="Cytochrome b-c1 complex subunit 2"/>
    <property type="match status" value="1"/>
</dbReference>
<keyword evidence="14" id="KW-1185">Reference proteome</keyword>
<keyword evidence="7" id="KW-0496">Mitochondrion</keyword>
<keyword evidence="2" id="KW-0813">Transport</keyword>
<dbReference type="OrthoDB" id="6369905at2759"/>
<keyword evidence="8" id="KW-0472">Membrane</keyword>
<keyword evidence="6" id="KW-0249">Electron transport</keyword>
<dbReference type="Proteomes" id="UP000029665">
    <property type="component" value="Unassembled WGS sequence"/>
</dbReference>
<feature type="domain" description="Peptidase M16 C-terminal" evidence="12">
    <location>
        <begin position="178"/>
        <end position="345"/>
    </location>
</feature>
<reference evidence="13" key="1">
    <citation type="submission" date="2014-01" db="EMBL/GenBank/DDBJ databases">
        <title>The genome of the white-rot fungus Pycnoporus cinnabarinus: a basidiomycete model with a versatile arsenal for lignocellulosic biomass breakdown.</title>
        <authorList>
            <person name="Levasseur A."/>
            <person name="Lomascolo A."/>
            <person name="Ruiz-Duenas F.J."/>
            <person name="Uzan E."/>
            <person name="Piumi F."/>
            <person name="Kues U."/>
            <person name="Ram A.F.J."/>
            <person name="Murat C."/>
            <person name="Haon M."/>
            <person name="Benoit I."/>
            <person name="Arfi Y."/>
            <person name="Chevret D."/>
            <person name="Drula E."/>
            <person name="Kwon M.J."/>
            <person name="Gouret P."/>
            <person name="Lesage-Meessen L."/>
            <person name="Lombard V."/>
            <person name="Mariette J."/>
            <person name="Noirot C."/>
            <person name="Park J."/>
            <person name="Patyshakuliyeva A."/>
            <person name="Wieneger R.A.B."/>
            <person name="Wosten H.A.B."/>
            <person name="Martin F."/>
            <person name="Coutinho P.M."/>
            <person name="de Vries R."/>
            <person name="Martinez A.T."/>
            <person name="Klopp C."/>
            <person name="Pontarotti P."/>
            <person name="Henrissat B."/>
            <person name="Record E."/>
        </authorList>
    </citation>
    <scope>NUCLEOTIDE SEQUENCE [LARGE SCALE GENOMIC DNA]</scope>
    <source>
        <strain evidence="13">BRFM137</strain>
    </source>
</reference>
<dbReference type="PANTHER" id="PTHR11851">
    <property type="entry name" value="METALLOPROTEASE"/>
    <property type="match status" value="1"/>
</dbReference>
<keyword evidence="5" id="KW-0809">Transit peptide</keyword>
<organism evidence="13 14">
    <name type="scientific">Pycnoporus cinnabarinus</name>
    <name type="common">Cinnabar-red polypore</name>
    <name type="synonym">Trametes cinnabarina</name>
    <dbReference type="NCBI Taxonomy" id="5643"/>
    <lineage>
        <taxon>Eukaryota</taxon>
        <taxon>Fungi</taxon>
        <taxon>Dikarya</taxon>
        <taxon>Basidiomycota</taxon>
        <taxon>Agaricomycotina</taxon>
        <taxon>Agaricomycetes</taxon>
        <taxon>Polyporales</taxon>
        <taxon>Polyporaceae</taxon>
        <taxon>Trametes</taxon>
    </lineage>
</organism>
<evidence type="ECO:0000256" key="3">
    <source>
        <dbReference type="ARBA" id="ARBA00022660"/>
    </source>
</evidence>
<dbReference type="Gene3D" id="3.30.830.10">
    <property type="entry name" value="Metalloenzyme, LuxS/M16 peptidase-like"/>
    <property type="match status" value="2"/>
</dbReference>
<keyword evidence="4" id="KW-0999">Mitochondrion inner membrane</keyword>
<dbReference type="STRING" id="5643.A0A060SVX1"/>
<dbReference type="GO" id="GO:0005743">
    <property type="term" value="C:mitochondrial inner membrane"/>
    <property type="evidence" value="ECO:0007669"/>
    <property type="project" value="UniProtKB-SubCell"/>
</dbReference>
<dbReference type="Pfam" id="PF00675">
    <property type="entry name" value="Peptidase_M16"/>
    <property type="match status" value="1"/>
</dbReference>
<dbReference type="SUPFAM" id="SSF63411">
    <property type="entry name" value="LuxS/MPP-like metallohydrolase"/>
    <property type="match status" value="2"/>
</dbReference>
<feature type="domain" description="Peptidase M16 N-terminal" evidence="11">
    <location>
        <begin position="30"/>
        <end position="173"/>
    </location>
</feature>
<dbReference type="InterPro" id="IPR011249">
    <property type="entry name" value="Metalloenz_LuxS/M16"/>
</dbReference>
<dbReference type="PANTHER" id="PTHR11851:SF209">
    <property type="entry name" value="CYTOCHROME B-C1 COMPLEX SUBUNIT 2, MITOCHONDRIAL"/>
    <property type="match status" value="1"/>
</dbReference>
<dbReference type="HOGENOM" id="CLU_009902_0_1_1"/>
<evidence type="ECO:0000256" key="5">
    <source>
        <dbReference type="ARBA" id="ARBA00022946"/>
    </source>
</evidence>
<evidence type="ECO:0000259" key="12">
    <source>
        <dbReference type="Pfam" id="PF05193"/>
    </source>
</evidence>
<evidence type="ECO:0000256" key="4">
    <source>
        <dbReference type="ARBA" id="ARBA00022792"/>
    </source>
</evidence>
<proteinExistence type="inferred from homology"/>
<name>A0A060SVX1_PYCCI</name>
<evidence type="ECO:0000259" key="11">
    <source>
        <dbReference type="Pfam" id="PF00675"/>
    </source>
</evidence>
<dbReference type="InterPro" id="IPR050361">
    <property type="entry name" value="MPP/UQCRC_Complex"/>
</dbReference>
<evidence type="ECO:0000256" key="7">
    <source>
        <dbReference type="ARBA" id="ARBA00023128"/>
    </source>
</evidence>
<evidence type="ECO:0000256" key="2">
    <source>
        <dbReference type="ARBA" id="ARBA00022448"/>
    </source>
</evidence>
<evidence type="ECO:0000313" key="14">
    <source>
        <dbReference type="Proteomes" id="UP000029665"/>
    </source>
</evidence>